<sequence length="112" mass="12526">MNTASLVEQLVYQENKPAVTVLLITKTTKEIRIVMKQGQTMKEHKAPYPIVIELFEGSIDFGVNGIKKLLKKGDLIALDENVPHDLTCVSDSIIRLSLSNFDDVERVNSVNN</sequence>
<name>A0A2N3HMR9_9FLAO</name>
<keyword evidence="2" id="KW-1185">Reference proteome</keyword>
<comment type="caution">
    <text evidence="1">The sequence shown here is derived from an EMBL/GenBank/DDBJ whole genome shotgun (WGS) entry which is preliminary data.</text>
</comment>
<dbReference type="AlphaFoldDB" id="A0A2N3HMR9"/>
<evidence type="ECO:0000313" key="2">
    <source>
        <dbReference type="Proteomes" id="UP000233435"/>
    </source>
</evidence>
<organism evidence="1 2">
    <name type="scientific">Confluentibacter flavum</name>
    <dbReference type="NCBI Taxonomy" id="1909700"/>
    <lineage>
        <taxon>Bacteria</taxon>
        <taxon>Pseudomonadati</taxon>
        <taxon>Bacteroidota</taxon>
        <taxon>Flavobacteriia</taxon>
        <taxon>Flavobacteriales</taxon>
        <taxon>Flavobacteriaceae</taxon>
        <taxon>Confluentibacter</taxon>
    </lineage>
</organism>
<dbReference type="InterPro" id="IPR011051">
    <property type="entry name" value="RmlC_Cupin_sf"/>
</dbReference>
<dbReference type="InterPro" id="IPR014710">
    <property type="entry name" value="RmlC-like_jellyroll"/>
</dbReference>
<evidence type="ECO:0000313" key="1">
    <source>
        <dbReference type="EMBL" id="PKQ46270.1"/>
    </source>
</evidence>
<reference evidence="1 2" key="1">
    <citation type="submission" date="2017-12" db="EMBL/GenBank/DDBJ databases">
        <title>Confluentibacter flavum sp. nov., isolated from the saline lake.</title>
        <authorList>
            <person name="Yu L."/>
        </authorList>
    </citation>
    <scope>NUCLEOTIDE SEQUENCE [LARGE SCALE GENOMIC DNA]</scope>
    <source>
        <strain evidence="1 2">3B</strain>
    </source>
</reference>
<dbReference type="SUPFAM" id="SSF51182">
    <property type="entry name" value="RmlC-like cupins"/>
    <property type="match status" value="1"/>
</dbReference>
<gene>
    <name evidence="1" type="ORF">CSW08_03665</name>
</gene>
<dbReference type="Gene3D" id="2.60.120.10">
    <property type="entry name" value="Jelly Rolls"/>
    <property type="match status" value="1"/>
</dbReference>
<protein>
    <submittedName>
        <fullName evidence="1">Cupin</fullName>
    </submittedName>
</protein>
<dbReference type="RefSeq" id="WP_106658547.1">
    <property type="nucleotide sequence ID" value="NZ_PJEO01000014.1"/>
</dbReference>
<dbReference type="Proteomes" id="UP000233435">
    <property type="component" value="Unassembled WGS sequence"/>
</dbReference>
<dbReference type="EMBL" id="PJEO01000014">
    <property type="protein sequence ID" value="PKQ46270.1"/>
    <property type="molecule type" value="Genomic_DNA"/>
</dbReference>
<proteinExistence type="predicted"/>
<accession>A0A2N3HMR9</accession>
<dbReference type="OrthoDB" id="997205at2"/>